<protein>
    <submittedName>
        <fullName evidence="2">Phage associated protein</fullName>
    </submittedName>
</protein>
<dbReference type="AlphaFoldDB" id="A0A378VZ16"/>
<organism evidence="2">
    <name type="scientific">Neisseria gonorrhoeae</name>
    <dbReference type="NCBI Taxonomy" id="485"/>
    <lineage>
        <taxon>Bacteria</taxon>
        <taxon>Pseudomonadati</taxon>
        <taxon>Pseudomonadota</taxon>
        <taxon>Betaproteobacteria</taxon>
        <taxon>Neisseriales</taxon>
        <taxon>Neisseriaceae</taxon>
        <taxon>Neisseria</taxon>
    </lineage>
</organism>
<evidence type="ECO:0000313" key="2">
    <source>
        <dbReference type="EMBL" id="SUA24143.1"/>
    </source>
</evidence>
<sequence length="71" mass="8027">MSFHPETAYNGGGETEPYGPSPEEIKYRQSPETAETRRMTENRQKATLKALSDNAAAQGIKQRETDRRNDL</sequence>
<accession>A0A378VZ16</accession>
<name>A0A378VZ16_NEIGO</name>
<dbReference type="EMBL" id="UGRI01000001">
    <property type="protein sequence ID" value="SUA24143.1"/>
    <property type="molecule type" value="Genomic_DNA"/>
</dbReference>
<gene>
    <name evidence="2" type="ORF">NCTC11421_02134</name>
</gene>
<feature type="region of interest" description="Disordered" evidence="1">
    <location>
        <begin position="1"/>
        <end position="71"/>
    </location>
</feature>
<proteinExistence type="predicted"/>
<evidence type="ECO:0000256" key="1">
    <source>
        <dbReference type="SAM" id="MobiDB-lite"/>
    </source>
</evidence>
<feature type="compositionally biased region" description="Basic and acidic residues" evidence="1">
    <location>
        <begin position="23"/>
        <end position="44"/>
    </location>
</feature>
<feature type="compositionally biased region" description="Basic and acidic residues" evidence="1">
    <location>
        <begin position="61"/>
        <end position="71"/>
    </location>
</feature>
<reference evidence="2" key="1">
    <citation type="submission" date="2018-06" db="EMBL/GenBank/DDBJ databases">
        <authorList>
            <consortium name="Pathogen Informatics"/>
            <person name="Doyle S."/>
        </authorList>
    </citation>
    <scope>NUCLEOTIDE SEQUENCE [LARGE SCALE GENOMIC DNA]</scope>
    <source>
        <strain evidence="2">NCTC11421</strain>
    </source>
</reference>